<evidence type="ECO:0000259" key="10">
    <source>
        <dbReference type="Pfam" id="PF02233"/>
    </source>
</evidence>
<dbReference type="EMBL" id="RXHI01000009">
    <property type="protein sequence ID" value="RUA22811.1"/>
    <property type="molecule type" value="Genomic_DNA"/>
</dbReference>
<dbReference type="InterPro" id="IPR034300">
    <property type="entry name" value="PNTB-like"/>
</dbReference>
<name>A0A432JJU6_9GAMM</name>
<dbReference type="GO" id="GO:0016020">
    <property type="term" value="C:membrane"/>
    <property type="evidence" value="ECO:0007669"/>
    <property type="project" value="UniProtKB-SubCell"/>
</dbReference>
<organism evidence="11">
    <name type="scientific">Billgrantia gudaonensis</name>
    <dbReference type="NCBI Taxonomy" id="376427"/>
    <lineage>
        <taxon>Bacteria</taxon>
        <taxon>Pseudomonadati</taxon>
        <taxon>Pseudomonadota</taxon>
        <taxon>Gammaproteobacteria</taxon>
        <taxon>Oceanospirillales</taxon>
        <taxon>Halomonadaceae</taxon>
        <taxon>Billgrantia</taxon>
    </lineage>
</organism>
<evidence type="ECO:0000256" key="3">
    <source>
        <dbReference type="ARBA" id="ARBA00022692"/>
    </source>
</evidence>
<keyword evidence="3" id="KW-0812">Transmembrane</keyword>
<keyword evidence="8" id="KW-0472">Membrane</keyword>
<proteinExistence type="predicted"/>
<dbReference type="EC" id="7.1.1.1" evidence="2"/>
<evidence type="ECO:0000256" key="6">
    <source>
        <dbReference type="ARBA" id="ARBA00022989"/>
    </source>
</evidence>
<evidence type="ECO:0000256" key="1">
    <source>
        <dbReference type="ARBA" id="ARBA00004141"/>
    </source>
</evidence>
<keyword evidence="5" id="KW-1278">Translocase</keyword>
<evidence type="ECO:0000256" key="7">
    <source>
        <dbReference type="ARBA" id="ARBA00023027"/>
    </source>
</evidence>
<dbReference type="Pfam" id="PF02233">
    <property type="entry name" value="PNTB"/>
    <property type="match status" value="1"/>
</dbReference>
<evidence type="ECO:0000313" key="11">
    <source>
        <dbReference type="EMBL" id="RUA22811.1"/>
    </source>
</evidence>
<dbReference type="AlphaFoldDB" id="A0A432JJU6"/>
<dbReference type="GO" id="GO:0008750">
    <property type="term" value="F:proton-translocating NAD(P)+ transhydrogenase activity"/>
    <property type="evidence" value="ECO:0007669"/>
    <property type="project" value="UniProtKB-EC"/>
</dbReference>
<dbReference type="InterPro" id="IPR029035">
    <property type="entry name" value="DHS-like_NAD/FAD-binding_dom"/>
</dbReference>
<feature type="domain" description="NADP transhydrogenase beta-like" evidence="10">
    <location>
        <begin position="2"/>
        <end position="90"/>
    </location>
</feature>
<sequence>MAGRMPGRMNVLLAGSRGGLRGCGHGTGGYFAQTDVVMSSAPTTSPTRWRGDKRPIYGMPILDVDQARTVVVVKRSLVPASPGFNPLFARTTP</sequence>
<keyword evidence="6" id="KW-1133">Transmembrane helix</keyword>
<comment type="subcellular location">
    <subcellularLocation>
        <location evidence="1">Membrane</location>
        <topology evidence="1">Multi-pass membrane protein</topology>
    </subcellularLocation>
</comment>
<protein>
    <recommendedName>
        <fullName evidence="2">proton-translocating NAD(P)(+) transhydrogenase</fullName>
        <ecNumber evidence="2">7.1.1.1</ecNumber>
    </recommendedName>
</protein>
<evidence type="ECO:0000256" key="9">
    <source>
        <dbReference type="ARBA" id="ARBA00048202"/>
    </source>
</evidence>
<evidence type="ECO:0000256" key="8">
    <source>
        <dbReference type="ARBA" id="ARBA00023136"/>
    </source>
</evidence>
<evidence type="ECO:0000256" key="2">
    <source>
        <dbReference type="ARBA" id="ARBA00012943"/>
    </source>
</evidence>
<dbReference type="Gene3D" id="3.40.50.1220">
    <property type="entry name" value="TPP-binding domain"/>
    <property type="match status" value="1"/>
</dbReference>
<comment type="catalytic activity">
    <reaction evidence="9">
        <text>NAD(+) + NADPH + H(+)(in) = NADH + NADP(+) + H(+)(out)</text>
        <dbReference type="Rhea" id="RHEA:47992"/>
        <dbReference type="ChEBI" id="CHEBI:15378"/>
        <dbReference type="ChEBI" id="CHEBI:57540"/>
        <dbReference type="ChEBI" id="CHEBI:57783"/>
        <dbReference type="ChEBI" id="CHEBI:57945"/>
        <dbReference type="ChEBI" id="CHEBI:58349"/>
        <dbReference type="EC" id="7.1.1.1"/>
    </reaction>
</comment>
<reference evidence="11" key="1">
    <citation type="submission" date="2018-12" db="EMBL/GenBank/DDBJ databases">
        <authorList>
            <person name="Jadhav K."/>
            <person name="Kushwaha B."/>
            <person name="Jadhav I."/>
        </authorList>
    </citation>
    <scope>NUCLEOTIDE SEQUENCE [LARGE SCALE GENOMIC DNA]</scope>
    <source>
        <strain evidence="11">SBS 10</strain>
    </source>
</reference>
<keyword evidence="7" id="KW-0520">NAD</keyword>
<dbReference type="SUPFAM" id="SSF52467">
    <property type="entry name" value="DHS-like NAD/FAD-binding domain"/>
    <property type="match status" value="1"/>
</dbReference>
<evidence type="ECO:0000256" key="4">
    <source>
        <dbReference type="ARBA" id="ARBA00022857"/>
    </source>
</evidence>
<accession>A0A432JJU6</accession>
<evidence type="ECO:0000256" key="5">
    <source>
        <dbReference type="ARBA" id="ARBA00022967"/>
    </source>
</evidence>
<comment type="caution">
    <text evidence="11">The sequence shown here is derived from an EMBL/GenBank/DDBJ whole genome shotgun (WGS) entry which is preliminary data.</text>
</comment>
<gene>
    <name evidence="11" type="ORF">DSL92_03640</name>
</gene>
<keyword evidence="4" id="KW-0521">NADP</keyword>